<sequence length="131" mass="14863">MRISSYTLVIQLLAATQTLLVSGHCRHRHHGYSRPTLHVKVFSGYRFSGDVINDFQMRKHKCYNIKQGTSAQFLNPTDRSGGMLVCRENDCRGVCTVNTRFLQIGMWNFPEDLKSGPLSIKWVSMGTAPNE</sequence>
<gene>
    <name evidence="2" type="ORF">AX774_g2939</name>
</gene>
<evidence type="ECO:0000313" key="3">
    <source>
        <dbReference type="Proteomes" id="UP000188320"/>
    </source>
</evidence>
<organism evidence="2 3">
    <name type="scientific">Zancudomyces culisetae</name>
    <name type="common">Gut fungus</name>
    <name type="synonym">Smittium culisetae</name>
    <dbReference type="NCBI Taxonomy" id="1213189"/>
    <lineage>
        <taxon>Eukaryota</taxon>
        <taxon>Fungi</taxon>
        <taxon>Fungi incertae sedis</taxon>
        <taxon>Zoopagomycota</taxon>
        <taxon>Kickxellomycotina</taxon>
        <taxon>Harpellomycetes</taxon>
        <taxon>Harpellales</taxon>
        <taxon>Legeriomycetaceae</taxon>
        <taxon>Zancudomyces</taxon>
    </lineage>
</organism>
<name>A0A1R1PRE7_ZANCU</name>
<dbReference type="Proteomes" id="UP000188320">
    <property type="component" value="Unassembled WGS sequence"/>
</dbReference>
<comment type="caution">
    <text evidence="2">The sequence shown here is derived from an EMBL/GenBank/DDBJ whole genome shotgun (WGS) entry which is preliminary data.</text>
</comment>
<protein>
    <recommendedName>
        <fullName evidence="4">Secreted protein</fullName>
    </recommendedName>
</protein>
<evidence type="ECO:0000313" key="2">
    <source>
        <dbReference type="EMBL" id="OMH83556.1"/>
    </source>
</evidence>
<feature type="signal peptide" evidence="1">
    <location>
        <begin position="1"/>
        <end position="23"/>
    </location>
</feature>
<keyword evidence="3" id="KW-1185">Reference proteome</keyword>
<accession>A0A1R1PRE7</accession>
<evidence type="ECO:0000256" key="1">
    <source>
        <dbReference type="SAM" id="SignalP"/>
    </source>
</evidence>
<proteinExistence type="predicted"/>
<dbReference type="AlphaFoldDB" id="A0A1R1PRE7"/>
<keyword evidence="1" id="KW-0732">Signal</keyword>
<feature type="chain" id="PRO_5012277522" description="Secreted protein" evidence="1">
    <location>
        <begin position="24"/>
        <end position="131"/>
    </location>
</feature>
<reference evidence="3" key="1">
    <citation type="submission" date="2017-01" db="EMBL/GenBank/DDBJ databases">
        <authorList>
            <person name="Wang Y."/>
            <person name="White M."/>
            <person name="Kvist S."/>
            <person name="Moncalvo J.-M."/>
        </authorList>
    </citation>
    <scope>NUCLEOTIDE SEQUENCE [LARGE SCALE GENOMIC DNA]</scope>
    <source>
        <strain evidence="3">COL-18-3</strain>
    </source>
</reference>
<evidence type="ECO:0008006" key="4">
    <source>
        <dbReference type="Google" id="ProtNLM"/>
    </source>
</evidence>
<dbReference type="EMBL" id="LSSK01000371">
    <property type="protein sequence ID" value="OMH83556.1"/>
    <property type="molecule type" value="Genomic_DNA"/>
</dbReference>